<sequence>MRAVKGSAKGEPLTHTSPWTTQEATDNIRRIARSPLLTISYKLHAKDRLAERNLLMSDVLYALKNGFVYEKAVPATRSGYYRYRVECRTPNSGSRAIGVVVIPENSGYYLKIVTVMWIDEFERIAGSIIGEET</sequence>
<proteinExistence type="predicted"/>
<dbReference type="EMBL" id="JBHSBD010000031">
    <property type="protein sequence ID" value="MFC3968229.1"/>
    <property type="molecule type" value="Genomic_DNA"/>
</dbReference>
<comment type="caution">
    <text evidence="2">The sequence shown here is derived from an EMBL/GenBank/DDBJ whole genome shotgun (WGS) entry which is preliminary data.</text>
</comment>
<reference evidence="3" key="1">
    <citation type="journal article" date="2019" name="Int. J. Syst. Evol. Microbiol.">
        <title>The Global Catalogue of Microorganisms (GCM) 10K type strain sequencing project: providing services to taxonomists for standard genome sequencing and annotation.</title>
        <authorList>
            <consortium name="The Broad Institute Genomics Platform"/>
            <consortium name="The Broad Institute Genome Sequencing Center for Infectious Disease"/>
            <person name="Wu L."/>
            <person name="Ma J."/>
        </authorList>
    </citation>
    <scope>NUCLEOTIDE SEQUENCE [LARGE SCALE GENOMIC DNA]</scope>
    <source>
        <strain evidence="3">TBRC 5781</strain>
    </source>
</reference>
<feature type="region of interest" description="Disordered" evidence="1">
    <location>
        <begin position="1"/>
        <end position="20"/>
    </location>
</feature>
<evidence type="ECO:0000313" key="3">
    <source>
        <dbReference type="Proteomes" id="UP001595697"/>
    </source>
</evidence>
<protein>
    <submittedName>
        <fullName evidence="2">DUF4258 domain-containing protein</fullName>
    </submittedName>
</protein>
<dbReference type="Pfam" id="PF14076">
    <property type="entry name" value="DUF4258"/>
    <property type="match status" value="1"/>
</dbReference>
<name>A0ABV8E952_9HYPH</name>
<dbReference type="Proteomes" id="UP001595697">
    <property type="component" value="Unassembled WGS sequence"/>
</dbReference>
<dbReference type="InterPro" id="IPR025354">
    <property type="entry name" value="DUF4258"/>
</dbReference>
<organism evidence="2 3">
    <name type="scientific">Rhizobium lemnae</name>
    <dbReference type="NCBI Taxonomy" id="1214924"/>
    <lineage>
        <taxon>Bacteria</taxon>
        <taxon>Pseudomonadati</taxon>
        <taxon>Pseudomonadota</taxon>
        <taxon>Alphaproteobacteria</taxon>
        <taxon>Hyphomicrobiales</taxon>
        <taxon>Rhizobiaceae</taxon>
        <taxon>Rhizobium/Agrobacterium group</taxon>
        <taxon>Rhizobium</taxon>
    </lineage>
</organism>
<evidence type="ECO:0000313" key="2">
    <source>
        <dbReference type="EMBL" id="MFC3968229.1"/>
    </source>
</evidence>
<accession>A0ABV8E952</accession>
<dbReference type="RefSeq" id="WP_247261887.1">
    <property type="nucleotide sequence ID" value="NZ_JALJQZ010000030.1"/>
</dbReference>
<evidence type="ECO:0000256" key="1">
    <source>
        <dbReference type="SAM" id="MobiDB-lite"/>
    </source>
</evidence>
<keyword evidence="3" id="KW-1185">Reference proteome</keyword>
<gene>
    <name evidence="2" type="ORF">ACFOVS_08825</name>
</gene>